<dbReference type="Pfam" id="PF24764">
    <property type="entry name" value="rva_4"/>
    <property type="match status" value="1"/>
</dbReference>
<reference evidence="2" key="2">
    <citation type="journal article" date="2023" name="Science">
        <title>Genomic signatures of disease resistance in endangered staghorn corals.</title>
        <authorList>
            <person name="Vollmer S.V."/>
            <person name="Selwyn J.D."/>
            <person name="Despard B.A."/>
            <person name="Roesel C.L."/>
        </authorList>
    </citation>
    <scope>NUCLEOTIDE SEQUENCE</scope>
    <source>
        <strain evidence="2">K2</strain>
    </source>
</reference>
<comment type="caution">
    <text evidence="2">The sequence shown here is derived from an EMBL/GenBank/DDBJ whole genome shotgun (WGS) entry which is preliminary data.</text>
</comment>
<evidence type="ECO:0000259" key="1">
    <source>
        <dbReference type="Pfam" id="PF24764"/>
    </source>
</evidence>
<sequence>MEESMDIQGIIIMYLKCNCNNRAVTVLELFLEAVLGLSSRERGYKGVKSVDVAWHMPSHPSRGPDRGSFIDDPQQFDIDWNMGQRQILSTWDGDNFHLDDSAEISIPQIDPPLANAVNNFLNQFNPLADNQYCGLQR</sequence>
<dbReference type="EMBL" id="JARQWQ010000056">
    <property type="protein sequence ID" value="KAK2556361.1"/>
    <property type="molecule type" value="Genomic_DNA"/>
</dbReference>
<reference evidence="2" key="1">
    <citation type="journal article" date="2023" name="G3 (Bethesda)">
        <title>Whole genome assembly and annotation of the endangered Caribbean coral Acropora cervicornis.</title>
        <authorList>
            <person name="Selwyn J.D."/>
            <person name="Vollmer S.V."/>
        </authorList>
    </citation>
    <scope>NUCLEOTIDE SEQUENCE</scope>
    <source>
        <strain evidence="2">K2</strain>
    </source>
</reference>
<evidence type="ECO:0000313" key="2">
    <source>
        <dbReference type="EMBL" id="KAK2556361.1"/>
    </source>
</evidence>
<dbReference type="AlphaFoldDB" id="A0AAD9Q7V8"/>
<feature type="domain" description="Integrase core" evidence="1">
    <location>
        <begin position="9"/>
        <end position="71"/>
    </location>
</feature>
<organism evidence="2 3">
    <name type="scientific">Acropora cervicornis</name>
    <name type="common">Staghorn coral</name>
    <dbReference type="NCBI Taxonomy" id="6130"/>
    <lineage>
        <taxon>Eukaryota</taxon>
        <taxon>Metazoa</taxon>
        <taxon>Cnidaria</taxon>
        <taxon>Anthozoa</taxon>
        <taxon>Hexacorallia</taxon>
        <taxon>Scleractinia</taxon>
        <taxon>Astrocoeniina</taxon>
        <taxon>Acroporidae</taxon>
        <taxon>Acropora</taxon>
    </lineage>
</organism>
<keyword evidence="3" id="KW-1185">Reference proteome</keyword>
<protein>
    <recommendedName>
        <fullName evidence="1">Integrase core domain-containing protein</fullName>
    </recommendedName>
</protein>
<gene>
    <name evidence="2" type="ORF">P5673_021586</name>
</gene>
<evidence type="ECO:0000313" key="3">
    <source>
        <dbReference type="Proteomes" id="UP001249851"/>
    </source>
</evidence>
<name>A0AAD9Q7V8_ACRCE</name>
<dbReference type="Proteomes" id="UP001249851">
    <property type="component" value="Unassembled WGS sequence"/>
</dbReference>
<proteinExistence type="predicted"/>
<dbReference type="InterPro" id="IPR058913">
    <property type="entry name" value="Integrase_dom_put"/>
</dbReference>
<accession>A0AAD9Q7V8</accession>